<organism evidence="1 2">
    <name type="scientific">Heliobacterium mobile</name>
    <name type="common">Heliobacillus mobilis</name>
    <dbReference type="NCBI Taxonomy" id="28064"/>
    <lineage>
        <taxon>Bacteria</taxon>
        <taxon>Bacillati</taxon>
        <taxon>Bacillota</taxon>
        <taxon>Clostridia</taxon>
        <taxon>Eubacteriales</taxon>
        <taxon>Heliobacteriaceae</taxon>
        <taxon>Heliobacterium</taxon>
    </lineage>
</organism>
<dbReference type="Proteomes" id="UP000430670">
    <property type="component" value="Unassembled WGS sequence"/>
</dbReference>
<evidence type="ECO:0000313" key="2">
    <source>
        <dbReference type="Proteomes" id="UP000430670"/>
    </source>
</evidence>
<evidence type="ECO:0000313" key="1">
    <source>
        <dbReference type="EMBL" id="MTV50920.1"/>
    </source>
</evidence>
<dbReference type="AlphaFoldDB" id="A0A6I3SPE3"/>
<gene>
    <name evidence="1" type="ORF">GJ688_18545</name>
</gene>
<proteinExistence type="predicted"/>
<reference evidence="1 2" key="1">
    <citation type="submission" date="2019-11" db="EMBL/GenBank/DDBJ databases">
        <title>Whole-genome sequence of a the green, strictly anaerobic photosynthetic bacterium Heliobacillus mobilis DSM 6151.</title>
        <authorList>
            <person name="Kyndt J.A."/>
            <person name="Meyer T.E."/>
        </authorList>
    </citation>
    <scope>NUCLEOTIDE SEQUENCE [LARGE SCALE GENOMIC DNA]</scope>
    <source>
        <strain evidence="1 2">DSM 6151</strain>
    </source>
</reference>
<protein>
    <submittedName>
        <fullName evidence="1">Uncharacterized protein</fullName>
    </submittedName>
</protein>
<sequence>MSSEGKSSVQEFIKKLSLTDTGAEAKRMIEVEGKNFTVGQFLDFMDNVLSGESGVVH</sequence>
<keyword evidence="2" id="KW-1185">Reference proteome</keyword>
<dbReference type="RefSeq" id="WP_155478001.1">
    <property type="nucleotide sequence ID" value="NZ_WNKU01000045.1"/>
</dbReference>
<dbReference type="EMBL" id="WNKU01000045">
    <property type="protein sequence ID" value="MTV50920.1"/>
    <property type="molecule type" value="Genomic_DNA"/>
</dbReference>
<accession>A0A6I3SPE3</accession>
<dbReference type="OrthoDB" id="9899268at2"/>
<comment type="caution">
    <text evidence="1">The sequence shown here is derived from an EMBL/GenBank/DDBJ whole genome shotgun (WGS) entry which is preliminary data.</text>
</comment>
<name>A0A6I3SPE3_HELMO</name>